<dbReference type="AlphaFoldDB" id="A0A2M4DNB6"/>
<name>A0A2M4DNB6_ANODA</name>
<feature type="region of interest" description="Disordered" evidence="1">
    <location>
        <begin position="52"/>
        <end position="84"/>
    </location>
</feature>
<evidence type="ECO:0000256" key="1">
    <source>
        <dbReference type="SAM" id="MobiDB-lite"/>
    </source>
</evidence>
<proteinExistence type="predicted"/>
<feature type="compositionally biased region" description="Low complexity" evidence="1">
    <location>
        <begin position="68"/>
        <end position="84"/>
    </location>
</feature>
<accession>A0A2M4DNB6</accession>
<sequence length="84" mass="9027">MRIIRRWVVGGWGCYAFPPANAHTSSLTTCVSRAHVSLCVCVSRSRKRAGGREVRLSRAKNQDLAQSTTTTTTTTAAAAAAGYR</sequence>
<dbReference type="EMBL" id="GGFL01014866">
    <property type="protein sequence ID" value="MBW79044.1"/>
    <property type="molecule type" value="Transcribed_RNA"/>
</dbReference>
<reference evidence="2" key="1">
    <citation type="submission" date="2018-01" db="EMBL/GenBank/DDBJ databases">
        <title>An insight into the sialome of Amazonian anophelines.</title>
        <authorList>
            <person name="Ribeiro J.M."/>
            <person name="Scarpassa V."/>
            <person name="Calvo E."/>
        </authorList>
    </citation>
    <scope>NUCLEOTIDE SEQUENCE</scope>
</reference>
<protein>
    <submittedName>
        <fullName evidence="2">Putative secreted protein</fullName>
    </submittedName>
</protein>
<evidence type="ECO:0000313" key="2">
    <source>
        <dbReference type="EMBL" id="MBW79044.1"/>
    </source>
</evidence>
<organism evidence="2">
    <name type="scientific">Anopheles darlingi</name>
    <name type="common">Mosquito</name>
    <dbReference type="NCBI Taxonomy" id="43151"/>
    <lineage>
        <taxon>Eukaryota</taxon>
        <taxon>Metazoa</taxon>
        <taxon>Ecdysozoa</taxon>
        <taxon>Arthropoda</taxon>
        <taxon>Hexapoda</taxon>
        <taxon>Insecta</taxon>
        <taxon>Pterygota</taxon>
        <taxon>Neoptera</taxon>
        <taxon>Endopterygota</taxon>
        <taxon>Diptera</taxon>
        <taxon>Nematocera</taxon>
        <taxon>Culicoidea</taxon>
        <taxon>Culicidae</taxon>
        <taxon>Anophelinae</taxon>
        <taxon>Anopheles</taxon>
    </lineage>
</organism>